<sequence length="194" mass="20579">MGLNKSNCFLLLVLVALAIIRENPANSEDAGSQGNNRLTLARCNYSEVGLRSCASCHDAVLCTPLNVGIVRRCKGDKNNCNNGTCTDTPSPSCNSTSPQQRLAVHLITAHRPGGRPGGPGGPGCDDGGDNQDRYKHIVRCNYTETPGKSCVSCNQTLICSRLNLGIVSTCRKRKPHCNQGACSTTPSNNCTSTQ</sequence>
<evidence type="ECO:0000256" key="1">
    <source>
        <dbReference type="SAM" id="SignalP"/>
    </source>
</evidence>
<evidence type="ECO:0000313" key="2">
    <source>
        <dbReference type="EMBL" id="KPI97027.1"/>
    </source>
</evidence>
<keyword evidence="1" id="KW-0732">Signal</keyword>
<name>A0A194PUM7_PAPXU</name>
<feature type="signal peptide" evidence="1">
    <location>
        <begin position="1"/>
        <end position="25"/>
    </location>
</feature>
<keyword evidence="3" id="KW-1185">Reference proteome</keyword>
<gene>
    <name evidence="2" type="ORF">RR46_05644</name>
</gene>
<dbReference type="Proteomes" id="UP000053268">
    <property type="component" value="Unassembled WGS sequence"/>
</dbReference>
<dbReference type="EMBL" id="KQ459591">
    <property type="protein sequence ID" value="KPI97027.1"/>
    <property type="molecule type" value="Genomic_DNA"/>
</dbReference>
<protein>
    <submittedName>
        <fullName evidence="2">Uncharacterized protein</fullName>
    </submittedName>
</protein>
<evidence type="ECO:0000313" key="3">
    <source>
        <dbReference type="Proteomes" id="UP000053268"/>
    </source>
</evidence>
<proteinExistence type="predicted"/>
<feature type="chain" id="PRO_5008263673" evidence="1">
    <location>
        <begin position="26"/>
        <end position="194"/>
    </location>
</feature>
<organism evidence="2 3">
    <name type="scientific">Papilio xuthus</name>
    <name type="common">Asian swallowtail butterfly</name>
    <dbReference type="NCBI Taxonomy" id="66420"/>
    <lineage>
        <taxon>Eukaryota</taxon>
        <taxon>Metazoa</taxon>
        <taxon>Ecdysozoa</taxon>
        <taxon>Arthropoda</taxon>
        <taxon>Hexapoda</taxon>
        <taxon>Insecta</taxon>
        <taxon>Pterygota</taxon>
        <taxon>Neoptera</taxon>
        <taxon>Endopterygota</taxon>
        <taxon>Lepidoptera</taxon>
        <taxon>Glossata</taxon>
        <taxon>Ditrysia</taxon>
        <taxon>Papilionoidea</taxon>
        <taxon>Papilionidae</taxon>
        <taxon>Papilioninae</taxon>
        <taxon>Papilio</taxon>
    </lineage>
</organism>
<reference evidence="2 3" key="1">
    <citation type="journal article" date="2015" name="Nat. Commun.">
        <title>Outbred genome sequencing and CRISPR/Cas9 gene editing in butterflies.</title>
        <authorList>
            <person name="Li X."/>
            <person name="Fan D."/>
            <person name="Zhang W."/>
            <person name="Liu G."/>
            <person name="Zhang L."/>
            <person name="Zhao L."/>
            <person name="Fang X."/>
            <person name="Chen L."/>
            <person name="Dong Y."/>
            <person name="Chen Y."/>
            <person name="Ding Y."/>
            <person name="Zhao R."/>
            <person name="Feng M."/>
            <person name="Zhu Y."/>
            <person name="Feng Y."/>
            <person name="Jiang X."/>
            <person name="Zhu D."/>
            <person name="Xiang H."/>
            <person name="Feng X."/>
            <person name="Li S."/>
            <person name="Wang J."/>
            <person name="Zhang G."/>
            <person name="Kronforst M.R."/>
            <person name="Wang W."/>
        </authorList>
    </citation>
    <scope>NUCLEOTIDE SEQUENCE [LARGE SCALE GENOMIC DNA]</scope>
    <source>
        <strain evidence="2">Ya'a_city_454_Px</strain>
        <tissue evidence="2">Whole body</tissue>
    </source>
</reference>
<accession>A0A194PUM7</accession>
<dbReference type="AlphaFoldDB" id="A0A194PUM7"/>